<accession>H5SIF3</accession>
<dbReference type="SUPFAM" id="SSF49785">
    <property type="entry name" value="Galactose-binding domain-like"/>
    <property type="match status" value="1"/>
</dbReference>
<gene>
    <name evidence="3" type="ORF">HGMM_F32H02C12</name>
</gene>
<dbReference type="AlphaFoldDB" id="H5SIF3"/>
<dbReference type="EMBL" id="AP011733">
    <property type="protein sequence ID" value="BAL55939.1"/>
    <property type="molecule type" value="Genomic_DNA"/>
</dbReference>
<keyword evidence="1" id="KW-0378">Hydrolase</keyword>
<evidence type="ECO:0000313" key="3">
    <source>
        <dbReference type="EMBL" id="BAL55939.1"/>
    </source>
</evidence>
<organism evidence="3">
    <name type="scientific">uncultured Bacteroidota bacterium</name>
    <dbReference type="NCBI Taxonomy" id="152509"/>
    <lineage>
        <taxon>Bacteria</taxon>
        <taxon>Pseudomonadati</taxon>
        <taxon>Bacteroidota</taxon>
        <taxon>environmental samples</taxon>
    </lineage>
</organism>
<dbReference type="Gene3D" id="2.60.120.260">
    <property type="entry name" value="Galactose-binding domain-like"/>
    <property type="match status" value="1"/>
</dbReference>
<feature type="domain" description="Xaa-Pro dipeptidyl-peptidase C-terminal" evidence="2">
    <location>
        <begin position="560"/>
        <end position="865"/>
    </location>
</feature>
<proteinExistence type="predicted"/>
<dbReference type="InterPro" id="IPR000383">
    <property type="entry name" value="Xaa-Pro-like_dom"/>
</dbReference>
<dbReference type="InterPro" id="IPR008979">
    <property type="entry name" value="Galactose-bd-like_sf"/>
</dbReference>
<evidence type="ECO:0000259" key="2">
    <source>
        <dbReference type="SMART" id="SM00939"/>
    </source>
</evidence>
<reference evidence="3" key="2">
    <citation type="journal article" date="2012" name="PLoS ONE">
        <title>A Deeply Branching Thermophilic Bacterium with an Ancient Acetyl-CoA Pathway Dominates a Subsurface Ecosystem.</title>
        <authorList>
            <person name="Takami H."/>
            <person name="Noguchi H."/>
            <person name="Takaki Y."/>
            <person name="Uchiyama I."/>
            <person name="Toyoda A."/>
            <person name="Nishi S."/>
            <person name="Chee G.-J."/>
            <person name="Arai W."/>
            <person name="Nunoura T."/>
            <person name="Itoh T."/>
            <person name="Hattori M."/>
            <person name="Takai K."/>
        </authorList>
    </citation>
    <scope>NUCLEOTIDE SEQUENCE</scope>
</reference>
<sequence>MRPFSLLSLLVVGGSVWAQQPNGLLDTLTDLVQHTEYLVPMRDGVPLATSVNLPIFSDTAALEVDLSSFGVPGLSGRRRIRFAYPGTQYFVYPGEPDPYALPVMFTRTPYDKGGTELSKGYALLGYAGIEQDMRGRYRSWGVYLPMYSDSWDKNAYLQHLGAGIGHPLDITPTKEANTHEDGWDTYRWILDNLRYDSDGDGQITSLDALRCNGRMGMFGGSALGNSQYQLAAAHRIDPNGRGLKCLMPIVASGEFYHSTGHHNGVFRERIIDGWLRGQVEFYGNWVPGPANPYDALHTLADYGPSIQNAQQAAEACIDFWTTMYGAHYPNSPARAVMDISHATLDANGNPQWRGPKSRYENIQVPVYNLTGWWDIFIDGQIQTWQLLMKHLPPSLKKYQKLVIGPWAHQTIGTRSTGDMRILPDGRDHRYPPNVIDQFNVPDVSELNVQAATRLVTSEVIGWFRYFLGTPTFQLPPDTAWQYVGSSLLGDLYVRVPADTFRTGFYEFFNFLNGTGPLNNFPIEVKVGANGTPTRQNISIPATGQSFFGDTTRTPVTPPSYEFDATKPGGRANVRFYVTGPIADSLIPSVGNYWVSTDTFPLPGLSRLRLYLHGDGRLSEDPPQSAEPTRAFVADPIDPVPTHGGPNMIVYTPDRSRLSQGQMDFTDPAYRNLVLDRPARYTVNGKNYSDLIAYVSDAVPESLCIAGFSVAQLYLALKPLWGPFPDSANGDVVVRVLDVYPDGREYYVFEGACNARAREYAESWADGAEDTSKPWYNLVADSVYKWRFRMLPIAHCWGRGHRIKVLVSATNYPRYQPCPNVPLEPGTFYRRRPFDNTPYVFRGVTMYPRQNLQTIYSAPGKESYIELPVLGGRFVSSLAEAGRSPAPTLKVYPNPASRIAQVELSDPGAYEIEVANLQGQRLFYAEAAQTLALPVGDWMPGVYLLQVRKKDKSWSTTQKLVVLH</sequence>
<reference evidence="3" key="1">
    <citation type="journal article" date="2005" name="Environ. Microbiol.">
        <title>Genetic and functional properties of uncultivated thermophilic crenarchaeotes from a subsurface gold mine as revealed by analysis of genome fragments.</title>
        <authorList>
            <person name="Nunoura T."/>
            <person name="Hirayama H."/>
            <person name="Takami H."/>
            <person name="Oida H."/>
            <person name="Nishi S."/>
            <person name="Shimamura S."/>
            <person name="Suzuki Y."/>
            <person name="Inagaki F."/>
            <person name="Takai K."/>
            <person name="Nealson K.H."/>
            <person name="Horikoshi K."/>
        </authorList>
    </citation>
    <scope>NUCLEOTIDE SEQUENCE</scope>
</reference>
<dbReference type="InterPro" id="IPR026444">
    <property type="entry name" value="Secre_tail"/>
</dbReference>
<name>H5SIF3_9BACT</name>
<protein>
    <recommendedName>
        <fullName evidence="2">Xaa-Pro dipeptidyl-peptidase C-terminal domain-containing protein</fullName>
    </recommendedName>
</protein>
<dbReference type="Pfam" id="PF18962">
    <property type="entry name" value="Por_Secre_tail"/>
    <property type="match status" value="1"/>
</dbReference>
<evidence type="ECO:0000256" key="1">
    <source>
        <dbReference type="ARBA" id="ARBA00022801"/>
    </source>
</evidence>
<dbReference type="Gene3D" id="3.40.50.1820">
    <property type="entry name" value="alpha/beta hydrolase"/>
    <property type="match status" value="2"/>
</dbReference>
<dbReference type="SUPFAM" id="SSF53474">
    <property type="entry name" value="alpha/beta-Hydrolases"/>
    <property type="match status" value="1"/>
</dbReference>
<dbReference type="GO" id="GO:0008239">
    <property type="term" value="F:dipeptidyl-peptidase activity"/>
    <property type="evidence" value="ECO:0007669"/>
    <property type="project" value="InterPro"/>
</dbReference>
<dbReference type="InterPro" id="IPR029058">
    <property type="entry name" value="AB_hydrolase_fold"/>
</dbReference>
<dbReference type="Pfam" id="PF02129">
    <property type="entry name" value="Peptidase_S15"/>
    <property type="match status" value="1"/>
</dbReference>
<dbReference type="SMART" id="SM00939">
    <property type="entry name" value="PepX_C"/>
    <property type="match status" value="1"/>
</dbReference>
<dbReference type="InterPro" id="IPR013736">
    <property type="entry name" value="Xaa-Pro_dipept_C"/>
</dbReference>
<dbReference type="Pfam" id="PF08530">
    <property type="entry name" value="PepX_C"/>
    <property type="match status" value="1"/>
</dbReference>
<dbReference type="NCBIfam" id="TIGR04183">
    <property type="entry name" value="Por_Secre_tail"/>
    <property type="match status" value="1"/>
</dbReference>